<accession>A0A317CXI1</accession>
<dbReference type="InterPro" id="IPR016162">
    <property type="entry name" value="Ald_DH_N"/>
</dbReference>
<dbReference type="EMBL" id="QGKR01000226">
    <property type="protein sequence ID" value="PWR07328.1"/>
    <property type="molecule type" value="Genomic_DNA"/>
</dbReference>
<dbReference type="FunFam" id="3.40.309.10:FF:000012">
    <property type="entry name" value="Betaine aldehyde dehydrogenase"/>
    <property type="match status" value="1"/>
</dbReference>
<dbReference type="Pfam" id="PF00171">
    <property type="entry name" value="Aldedh"/>
    <property type="match status" value="1"/>
</dbReference>
<reference evidence="4 5" key="1">
    <citation type="submission" date="2018-05" db="EMBL/GenBank/DDBJ databases">
        <title>Micromonospora atacamensis sp. nov., a novel actinobacteria isolated from high altitude Atacama Desert soil.</title>
        <authorList>
            <person name="Carro L."/>
            <person name="Golinska P."/>
            <person name="Klenk H.-P."/>
            <person name="Goodfellow M."/>
        </authorList>
    </citation>
    <scope>NUCLEOTIDE SEQUENCE [LARGE SCALE GENOMIC DNA]</scope>
    <source>
        <strain evidence="4 5">5R2A7</strain>
    </source>
</reference>
<dbReference type="InterPro" id="IPR016163">
    <property type="entry name" value="Ald_DH_C"/>
</dbReference>
<comment type="similarity">
    <text evidence="1">Belongs to the aldehyde dehydrogenase family.</text>
</comment>
<dbReference type="PANTHER" id="PTHR42804:SF1">
    <property type="entry name" value="ALDEHYDE DEHYDROGENASE-RELATED"/>
    <property type="match status" value="1"/>
</dbReference>
<dbReference type="Gene3D" id="3.40.605.10">
    <property type="entry name" value="Aldehyde Dehydrogenase, Chain A, domain 1"/>
    <property type="match status" value="1"/>
</dbReference>
<dbReference type="InterPro" id="IPR015590">
    <property type="entry name" value="Aldehyde_DH_dom"/>
</dbReference>
<dbReference type="FunFam" id="3.40.605.10:FF:000007">
    <property type="entry name" value="NAD/NADP-dependent betaine aldehyde dehydrogenase"/>
    <property type="match status" value="1"/>
</dbReference>
<protein>
    <submittedName>
        <fullName evidence="4">Aldehyde dehydrogenase family protein</fullName>
    </submittedName>
</protein>
<evidence type="ECO:0000256" key="1">
    <source>
        <dbReference type="ARBA" id="ARBA00009986"/>
    </source>
</evidence>
<evidence type="ECO:0000313" key="5">
    <source>
        <dbReference type="Proteomes" id="UP000245410"/>
    </source>
</evidence>
<dbReference type="CDD" id="cd07138">
    <property type="entry name" value="ALDH_CddD_SSP0762"/>
    <property type="match status" value="1"/>
</dbReference>
<keyword evidence="2" id="KW-0560">Oxidoreductase</keyword>
<comment type="caution">
    <text evidence="4">The sequence shown here is derived from an EMBL/GenBank/DDBJ whole genome shotgun (WGS) entry which is preliminary data.</text>
</comment>
<name>A0A317CXI1_9ACTN</name>
<feature type="domain" description="Aldehyde dehydrogenase" evidence="3">
    <location>
        <begin position="14"/>
        <end position="467"/>
    </location>
</feature>
<sequence>MRKIDQIYLDGQFVTPHGTELFPLYNPSTEERIGEVRLADETDARAAVAAAKRAFVSFSKTTKQERIAILNRLSASFTARLDDLKAAMVEEYGAVRGIVDGLLPLAPGMFDAAAKLVESYEFTKTRGTTTVVMEPLGVAAVITPWNLNIVFVAQKVANAIAAGTTVVVKPSELSAIQTQIMTEAFDAADVPAGVVNIVTGRGDVVGNVLTSHPDVAKVSFIGSTAVGQQIMRNAADTFKRLTLELGGKGPTILLDDADLSSAVPAALASGFLNNGQTCFAGTRILAPQSRLDEVHEAIESAMSAFKVGDPQDPTTGVGPVVSQQQFDRVQSYIRLGQEEGARLLSGGEGRPEGLDKGWFVKPTIFTGVTNQMRIAREEIFGPVLVVIPFEDDDEAISIANDTPYGLQAHVFSGDPERAQRVARQVEAGTVLINRIFSDPEAPFGGTKQSGIGREHSVYGLEANLEPRAITS</sequence>
<dbReference type="AlphaFoldDB" id="A0A317CXI1"/>
<evidence type="ECO:0000313" key="4">
    <source>
        <dbReference type="EMBL" id="PWR07328.1"/>
    </source>
</evidence>
<organism evidence="4 5">
    <name type="scientific">Micromonospora acroterricola</name>
    <dbReference type="NCBI Taxonomy" id="2202421"/>
    <lineage>
        <taxon>Bacteria</taxon>
        <taxon>Bacillati</taxon>
        <taxon>Actinomycetota</taxon>
        <taxon>Actinomycetes</taxon>
        <taxon>Micromonosporales</taxon>
        <taxon>Micromonosporaceae</taxon>
        <taxon>Micromonospora</taxon>
    </lineage>
</organism>
<dbReference type="Gene3D" id="3.40.309.10">
    <property type="entry name" value="Aldehyde Dehydrogenase, Chain A, domain 2"/>
    <property type="match status" value="1"/>
</dbReference>
<dbReference type="RefSeq" id="WP_109818913.1">
    <property type="nucleotide sequence ID" value="NZ_QGKR01000226.1"/>
</dbReference>
<keyword evidence="5" id="KW-1185">Reference proteome</keyword>
<evidence type="ECO:0000256" key="2">
    <source>
        <dbReference type="ARBA" id="ARBA00023002"/>
    </source>
</evidence>
<dbReference type="GO" id="GO:0016620">
    <property type="term" value="F:oxidoreductase activity, acting on the aldehyde or oxo group of donors, NAD or NADP as acceptor"/>
    <property type="evidence" value="ECO:0007669"/>
    <property type="project" value="InterPro"/>
</dbReference>
<dbReference type="Proteomes" id="UP000245410">
    <property type="component" value="Unassembled WGS sequence"/>
</dbReference>
<dbReference type="OrthoDB" id="3495787at2"/>
<dbReference type="InterPro" id="IPR016161">
    <property type="entry name" value="Ald_DH/histidinol_DH"/>
</dbReference>
<dbReference type="PANTHER" id="PTHR42804">
    <property type="entry name" value="ALDEHYDE DEHYDROGENASE"/>
    <property type="match status" value="1"/>
</dbReference>
<proteinExistence type="inferred from homology"/>
<evidence type="ECO:0000259" key="3">
    <source>
        <dbReference type="Pfam" id="PF00171"/>
    </source>
</evidence>
<gene>
    <name evidence="4" type="ORF">DKT68_19970</name>
</gene>
<dbReference type="SUPFAM" id="SSF53720">
    <property type="entry name" value="ALDH-like"/>
    <property type="match status" value="1"/>
</dbReference>